<dbReference type="InterPro" id="IPR029039">
    <property type="entry name" value="Flavoprotein-like_sf"/>
</dbReference>
<dbReference type="RefSeq" id="WP_128467078.1">
    <property type="nucleotide sequence ID" value="NZ_CP035108.1"/>
</dbReference>
<dbReference type="PROSITE" id="PS50902">
    <property type="entry name" value="FLAVODOXIN_LIKE"/>
    <property type="match status" value="1"/>
</dbReference>
<dbReference type="AlphaFoldDB" id="A0A410K057"/>
<evidence type="ECO:0000256" key="4">
    <source>
        <dbReference type="ARBA" id="ARBA00022630"/>
    </source>
</evidence>
<evidence type="ECO:0000256" key="5">
    <source>
        <dbReference type="ARBA" id="ARBA00022643"/>
    </source>
</evidence>
<organism evidence="10 11">
    <name type="scientific">Geovibrio thiophilus</name>
    <dbReference type="NCBI Taxonomy" id="139438"/>
    <lineage>
        <taxon>Bacteria</taxon>
        <taxon>Pseudomonadati</taxon>
        <taxon>Deferribacterota</taxon>
        <taxon>Deferribacteres</taxon>
        <taxon>Deferribacterales</taxon>
        <taxon>Geovibrionaceae</taxon>
        <taxon>Geovibrio</taxon>
    </lineage>
</organism>
<keyword evidence="4 8" id="KW-0285">Flavoprotein</keyword>
<dbReference type="PANTHER" id="PTHR42809:SF1">
    <property type="entry name" value="FLAVODOXIN 1"/>
    <property type="match status" value="1"/>
</dbReference>
<dbReference type="EMBL" id="CP035108">
    <property type="protein sequence ID" value="QAR33792.1"/>
    <property type="molecule type" value="Genomic_DNA"/>
</dbReference>
<comment type="similarity">
    <text evidence="2 8">Belongs to the flavodoxin family.</text>
</comment>
<dbReference type="Gene3D" id="3.40.50.360">
    <property type="match status" value="1"/>
</dbReference>
<evidence type="ECO:0000256" key="1">
    <source>
        <dbReference type="ARBA" id="ARBA00001917"/>
    </source>
</evidence>
<keyword evidence="7" id="KW-0535">Nitrogen fixation</keyword>
<dbReference type="PROSITE" id="PS00201">
    <property type="entry name" value="FLAVODOXIN"/>
    <property type="match status" value="1"/>
</dbReference>
<dbReference type="InterPro" id="IPR050619">
    <property type="entry name" value="Flavodoxin"/>
</dbReference>
<reference evidence="10 11" key="1">
    <citation type="submission" date="2019-01" db="EMBL/GenBank/DDBJ databases">
        <title>Geovibrio thiophilus DSM 11263, complete genome.</title>
        <authorList>
            <person name="Spring S."/>
            <person name="Bunk B."/>
            <person name="Sproer C."/>
        </authorList>
    </citation>
    <scope>NUCLEOTIDE SEQUENCE [LARGE SCALE GENOMIC DNA]</scope>
    <source>
        <strain evidence="10 11">DSM 11263</strain>
    </source>
</reference>
<dbReference type="Pfam" id="PF00258">
    <property type="entry name" value="Flavodoxin_1"/>
    <property type="match status" value="1"/>
</dbReference>
<protein>
    <recommendedName>
        <fullName evidence="8">Flavodoxin</fullName>
    </recommendedName>
</protein>
<dbReference type="GO" id="GO:0010181">
    <property type="term" value="F:FMN binding"/>
    <property type="evidence" value="ECO:0007669"/>
    <property type="project" value="UniProtKB-UniRule"/>
</dbReference>
<keyword evidence="5 8" id="KW-0288">FMN</keyword>
<name>A0A410K057_9BACT</name>
<dbReference type="PANTHER" id="PTHR42809">
    <property type="entry name" value="FLAVODOXIN 2"/>
    <property type="match status" value="1"/>
</dbReference>
<dbReference type="InterPro" id="IPR010086">
    <property type="entry name" value="Flavodoxin_lc"/>
</dbReference>
<dbReference type="NCBIfam" id="TIGR01752">
    <property type="entry name" value="flav_long"/>
    <property type="match status" value="1"/>
</dbReference>
<dbReference type="NCBIfam" id="NF006739">
    <property type="entry name" value="PRK09267.1-5"/>
    <property type="match status" value="1"/>
</dbReference>
<accession>A0A410K057</accession>
<evidence type="ECO:0000313" key="11">
    <source>
        <dbReference type="Proteomes" id="UP000287502"/>
    </source>
</evidence>
<feature type="domain" description="Flavodoxin-like" evidence="9">
    <location>
        <begin position="4"/>
        <end position="166"/>
    </location>
</feature>
<keyword evidence="3 8" id="KW-0813">Transport</keyword>
<dbReference type="PIRSF" id="PIRSF038996">
    <property type="entry name" value="FldA"/>
    <property type="match status" value="1"/>
</dbReference>
<dbReference type="GO" id="GO:0009055">
    <property type="term" value="F:electron transfer activity"/>
    <property type="evidence" value="ECO:0007669"/>
    <property type="project" value="UniProtKB-UniRule"/>
</dbReference>
<dbReference type="InterPro" id="IPR001226">
    <property type="entry name" value="Flavodoxin_CS"/>
</dbReference>
<dbReference type="OrthoDB" id="9790745at2"/>
<dbReference type="Proteomes" id="UP000287502">
    <property type="component" value="Chromosome"/>
</dbReference>
<evidence type="ECO:0000256" key="8">
    <source>
        <dbReference type="PIRNR" id="PIRNR038996"/>
    </source>
</evidence>
<dbReference type="InterPro" id="IPR008254">
    <property type="entry name" value="Flavodoxin/NO_synth"/>
</dbReference>
<evidence type="ECO:0000259" key="9">
    <source>
        <dbReference type="PROSITE" id="PS50902"/>
    </source>
</evidence>
<evidence type="ECO:0000313" key="10">
    <source>
        <dbReference type="EMBL" id="QAR33792.1"/>
    </source>
</evidence>
<evidence type="ECO:0000256" key="2">
    <source>
        <dbReference type="ARBA" id="ARBA00005267"/>
    </source>
</evidence>
<dbReference type="SUPFAM" id="SSF52218">
    <property type="entry name" value="Flavoproteins"/>
    <property type="match status" value="1"/>
</dbReference>
<evidence type="ECO:0000256" key="7">
    <source>
        <dbReference type="ARBA" id="ARBA00023231"/>
    </source>
</evidence>
<dbReference type="NCBIfam" id="NF006738">
    <property type="entry name" value="PRK09267.1-4"/>
    <property type="match status" value="1"/>
</dbReference>
<sequence length="171" mass="17878">MSKVGIFYGSSTGVTKSAAELIAKELKKNNIEAEIHSAGDTDISAITSYSGIILGTSTWGMGDLQDDWEGLKKPLANSDLNGKTVALFGSGDQDGYPDTFVDGIGILYDAVASAGANVVGSVSTDGYSYDASLAERDGEFVGLPIDEDNQADMTDERIKAWVASICESFAG</sequence>
<dbReference type="KEGG" id="gtl:EP073_10360"/>
<gene>
    <name evidence="10" type="ORF">EP073_10360</name>
</gene>
<comment type="function">
    <text evidence="8">Low-potential electron donor to a number of redox enzymes.</text>
</comment>
<keyword evidence="11" id="KW-1185">Reference proteome</keyword>
<dbReference type="InterPro" id="IPR001094">
    <property type="entry name" value="Flavdoxin-like"/>
</dbReference>
<proteinExistence type="inferred from homology"/>
<comment type="cofactor">
    <cofactor evidence="1 8">
        <name>FMN</name>
        <dbReference type="ChEBI" id="CHEBI:58210"/>
    </cofactor>
</comment>
<evidence type="ECO:0000256" key="3">
    <source>
        <dbReference type="ARBA" id="ARBA00022448"/>
    </source>
</evidence>
<dbReference type="PRINTS" id="PR00369">
    <property type="entry name" value="FLAVODOXIN"/>
</dbReference>
<evidence type="ECO:0000256" key="6">
    <source>
        <dbReference type="ARBA" id="ARBA00022982"/>
    </source>
</evidence>
<keyword evidence="6 8" id="KW-0249">Electron transport</keyword>